<keyword evidence="7" id="KW-1185">Reference proteome</keyword>
<dbReference type="AlphaFoldDB" id="A0AAD4LAZ3"/>
<dbReference type="Proteomes" id="UP001201163">
    <property type="component" value="Unassembled WGS sequence"/>
</dbReference>
<comment type="cofactor">
    <cofactor evidence="1">
        <name>pyridoxal 5'-phosphate</name>
        <dbReference type="ChEBI" id="CHEBI:597326"/>
    </cofactor>
</comment>
<dbReference type="InterPro" id="IPR015424">
    <property type="entry name" value="PyrdxlP-dep_Trfase"/>
</dbReference>
<dbReference type="GO" id="GO:0046512">
    <property type="term" value="P:sphingosine biosynthetic process"/>
    <property type="evidence" value="ECO:0007669"/>
    <property type="project" value="TreeGrafter"/>
</dbReference>
<evidence type="ECO:0000313" key="7">
    <source>
        <dbReference type="Proteomes" id="UP001201163"/>
    </source>
</evidence>
<dbReference type="Gene3D" id="3.40.640.10">
    <property type="entry name" value="Type I PLP-dependent aspartate aminotransferase-like (Major domain)"/>
    <property type="match status" value="2"/>
</dbReference>
<dbReference type="InterPro" id="IPR015421">
    <property type="entry name" value="PyrdxlP-dep_Trfase_major"/>
</dbReference>
<keyword evidence="3" id="KW-0808">Transferase</keyword>
<comment type="caution">
    <text evidence="6">The sequence shown here is derived from an EMBL/GenBank/DDBJ whole genome shotgun (WGS) entry which is preliminary data.</text>
</comment>
<evidence type="ECO:0000256" key="2">
    <source>
        <dbReference type="ARBA" id="ARBA00008392"/>
    </source>
</evidence>
<dbReference type="GO" id="GO:0004758">
    <property type="term" value="F:serine C-palmitoyltransferase activity"/>
    <property type="evidence" value="ECO:0007669"/>
    <property type="project" value="TreeGrafter"/>
</dbReference>
<gene>
    <name evidence="6" type="ORF">EDB92DRAFT_2105828</name>
</gene>
<proteinExistence type="inferred from homology"/>
<dbReference type="PANTHER" id="PTHR13693">
    <property type="entry name" value="CLASS II AMINOTRANSFERASE/8-AMINO-7-OXONONANOATE SYNTHASE"/>
    <property type="match status" value="1"/>
</dbReference>
<evidence type="ECO:0000313" key="6">
    <source>
        <dbReference type="EMBL" id="KAH8984866.1"/>
    </source>
</evidence>
<dbReference type="PANTHER" id="PTHR13693:SF2">
    <property type="entry name" value="SERINE PALMITOYLTRANSFERASE 1"/>
    <property type="match status" value="1"/>
</dbReference>
<dbReference type="GO" id="GO:0005783">
    <property type="term" value="C:endoplasmic reticulum"/>
    <property type="evidence" value="ECO:0007669"/>
    <property type="project" value="TreeGrafter"/>
</dbReference>
<accession>A0AAD4LAZ3</accession>
<keyword evidence="4" id="KW-0663">Pyridoxal phosphate</keyword>
<dbReference type="EMBL" id="JAKELL010000071">
    <property type="protein sequence ID" value="KAH8984866.1"/>
    <property type="molecule type" value="Genomic_DNA"/>
</dbReference>
<dbReference type="Gene3D" id="3.90.1150.10">
    <property type="entry name" value="Aspartate Aminotransferase, domain 1"/>
    <property type="match status" value="1"/>
</dbReference>
<organism evidence="6 7">
    <name type="scientific">Lactarius akahatsu</name>
    <dbReference type="NCBI Taxonomy" id="416441"/>
    <lineage>
        <taxon>Eukaryota</taxon>
        <taxon>Fungi</taxon>
        <taxon>Dikarya</taxon>
        <taxon>Basidiomycota</taxon>
        <taxon>Agaricomycotina</taxon>
        <taxon>Agaricomycetes</taxon>
        <taxon>Russulales</taxon>
        <taxon>Russulaceae</taxon>
        <taxon>Lactarius</taxon>
    </lineage>
</organism>
<dbReference type="GO" id="GO:0046513">
    <property type="term" value="P:ceramide biosynthetic process"/>
    <property type="evidence" value="ECO:0007669"/>
    <property type="project" value="TreeGrafter"/>
</dbReference>
<name>A0AAD4LAZ3_9AGAM</name>
<evidence type="ECO:0000256" key="3">
    <source>
        <dbReference type="ARBA" id="ARBA00022679"/>
    </source>
</evidence>
<protein>
    <submittedName>
        <fullName evidence="6">Serine palmitoyltransferase</fullName>
    </submittedName>
</protein>
<dbReference type="GO" id="GO:0016020">
    <property type="term" value="C:membrane"/>
    <property type="evidence" value="ECO:0007669"/>
    <property type="project" value="GOC"/>
</dbReference>
<evidence type="ECO:0000256" key="4">
    <source>
        <dbReference type="ARBA" id="ARBA00022898"/>
    </source>
</evidence>
<evidence type="ECO:0000256" key="1">
    <source>
        <dbReference type="ARBA" id="ARBA00001933"/>
    </source>
</evidence>
<dbReference type="InterPro" id="IPR050087">
    <property type="entry name" value="AON_synthase_class-II"/>
</dbReference>
<dbReference type="InterPro" id="IPR015422">
    <property type="entry name" value="PyrdxlP-dep_Trfase_small"/>
</dbReference>
<sequence length="443" mass="48695">MSWKREEAAAVEVVWDMGVVYVEESRMTVYGVSVSKKQIPGSHVVARYVKFSHQDDPGRTVLEILLALLVIRFAPFFSPVPAQITAKSTLFSFLRSLTSVPVVSGANGLRPKLANTGKQVLNLASYNFTSLVGNEVIKLCPSWVLGTIDVHMDLEHDIADLLSTKASILYWQGFSIIPCHGDIIVAGRGIGFATQKGLQVCVLHVLLGVEKKHRKRHGPLTRRLIVTEGIFEKNGAMVDLPKLNCVAFPYCHANRHNRQIGRQRAQLIGFTVVDHQRINGTSFIFSAAVPALLAFSASEGIDILRNMPSILSTLQENVQATRAVLDCVEATTPPNPTTPAPRDAPSFDIAGEERLLQDIVDEALAQGVWTTRARQLRGQELVEARPSIRLAVTTALSRKECERAAGVIKAVVVKCSRSPNEFLHVGNWNVNAYKLRLNHGTMS</sequence>
<comment type="similarity">
    <text evidence="2">Belongs to the class-II pyridoxal-phosphate-dependent aminotransferase family.</text>
</comment>
<reference evidence="6" key="1">
    <citation type="submission" date="2022-01" db="EMBL/GenBank/DDBJ databases">
        <title>Comparative genomics reveals a dynamic genome evolution in the ectomycorrhizal milk-cap (Lactarius) mushrooms.</title>
        <authorList>
            <consortium name="DOE Joint Genome Institute"/>
            <person name="Lebreton A."/>
            <person name="Tang N."/>
            <person name="Kuo A."/>
            <person name="LaButti K."/>
            <person name="Drula E."/>
            <person name="Barry K."/>
            <person name="Clum A."/>
            <person name="Lipzen A."/>
            <person name="Mousain D."/>
            <person name="Ng V."/>
            <person name="Wang R."/>
            <person name="Wang X."/>
            <person name="Dai Y."/>
            <person name="Henrissat B."/>
            <person name="Grigoriev I.V."/>
            <person name="Guerin-Laguette A."/>
            <person name="Yu F."/>
            <person name="Martin F.M."/>
        </authorList>
    </citation>
    <scope>NUCLEOTIDE SEQUENCE</scope>
    <source>
        <strain evidence="6">QP</strain>
    </source>
</reference>
<evidence type="ECO:0000256" key="5">
    <source>
        <dbReference type="ARBA" id="ARBA00023315"/>
    </source>
</evidence>
<keyword evidence="5" id="KW-0012">Acyltransferase</keyword>
<dbReference type="SUPFAM" id="SSF53383">
    <property type="entry name" value="PLP-dependent transferases"/>
    <property type="match status" value="1"/>
</dbReference>